<organism evidence="1">
    <name type="scientific">marine metagenome</name>
    <dbReference type="NCBI Taxonomy" id="408172"/>
    <lineage>
        <taxon>unclassified sequences</taxon>
        <taxon>metagenomes</taxon>
        <taxon>ecological metagenomes</taxon>
    </lineage>
</organism>
<protein>
    <submittedName>
        <fullName evidence="1">Uncharacterized protein</fullName>
    </submittedName>
</protein>
<feature type="non-terminal residue" evidence="1">
    <location>
        <position position="1"/>
    </location>
</feature>
<name>A0A383E326_9ZZZZ</name>
<dbReference type="AlphaFoldDB" id="A0A383E326"/>
<accession>A0A383E326</accession>
<proteinExistence type="predicted"/>
<sequence>MSDSLQVYAEYASAFEETFGDDDWSRLEKYFSEDARYEV</sequence>
<feature type="non-terminal residue" evidence="1">
    <location>
        <position position="39"/>
    </location>
</feature>
<gene>
    <name evidence="1" type="ORF">METZ01_LOCUS504091</name>
</gene>
<evidence type="ECO:0000313" key="1">
    <source>
        <dbReference type="EMBL" id="SVE51237.1"/>
    </source>
</evidence>
<reference evidence="1" key="1">
    <citation type="submission" date="2018-05" db="EMBL/GenBank/DDBJ databases">
        <authorList>
            <person name="Lanie J.A."/>
            <person name="Ng W.-L."/>
            <person name="Kazmierczak K.M."/>
            <person name="Andrzejewski T.M."/>
            <person name="Davidsen T.M."/>
            <person name="Wayne K.J."/>
            <person name="Tettelin H."/>
            <person name="Glass J.I."/>
            <person name="Rusch D."/>
            <person name="Podicherti R."/>
            <person name="Tsui H.-C.T."/>
            <person name="Winkler M.E."/>
        </authorList>
    </citation>
    <scope>NUCLEOTIDE SEQUENCE</scope>
</reference>
<dbReference type="EMBL" id="UINC01222446">
    <property type="protein sequence ID" value="SVE51237.1"/>
    <property type="molecule type" value="Genomic_DNA"/>
</dbReference>